<reference evidence="2 3" key="1">
    <citation type="submission" date="2015-09" db="EMBL/GenBank/DDBJ databases">
        <title>Draft Genome Sequence of Bradyrhizobium manausense Strain BR 3351T, a Novel Symbiotic Nitrogen-Fixing Alphaproteobacterium Isolated from Brazilian Amazon Rain Forest.</title>
        <authorList>
            <person name="De Araujo J.L."/>
            <person name="Zilli J.E."/>
        </authorList>
    </citation>
    <scope>NUCLEOTIDE SEQUENCE [LARGE SCALE GENOMIC DNA]</scope>
    <source>
        <strain evidence="2 3">BR3351</strain>
    </source>
</reference>
<protein>
    <recommendedName>
        <fullName evidence="4">Molecular chaperone DnaJ</fullName>
    </recommendedName>
</protein>
<sequence>MARQAASSELQMTDQNDVERNCPECDGTGQDRGMHPVRLGEKNEFRPCTKCGGSGKIKETAAIAVIWPSKFDASAPLPRPLTVRTVD</sequence>
<dbReference type="AlphaFoldDB" id="A0A0R3E0I1"/>
<feature type="compositionally biased region" description="Polar residues" evidence="1">
    <location>
        <begin position="1"/>
        <end position="15"/>
    </location>
</feature>
<accession>A0A0R3E0I1</accession>
<evidence type="ECO:0000313" key="3">
    <source>
        <dbReference type="Proteomes" id="UP000051936"/>
    </source>
</evidence>
<comment type="caution">
    <text evidence="2">The sequence shown here is derived from an EMBL/GenBank/DDBJ whole genome shotgun (WGS) entry which is preliminary data.</text>
</comment>
<name>A0A0R3E0I1_9BRAD</name>
<organism evidence="2 3">
    <name type="scientific">Bradyrhizobium manausense</name>
    <dbReference type="NCBI Taxonomy" id="989370"/>
    <lineage>
        <taxon>Bacteria</taxon>
        <taxon>Pseudomonadati</taxon>
        <taxon>Pseudomonadota</taxon>
        <taxon>Alphaproteobacteria</taxon>
        <taxon>Hyphomicrobiales</taxon>
        <taxon>Nitrobacteraceae</taxon>
        <taxon>Bradyrhizobium</taxon>
    </lineage>
</organism>
<dbReference type="Gene3D" id="6.20.20.10">
    <property type="match status" value="1"/>
</dbReference>
<evidence type="ECO:0008006" key="4">
    <source>
        <dbReference type="Google" id="ProtNLM"/>
    </source>
</evidence>
<dbReference type="EMBL" id="LJYG01000062">
    <property type="protein sequence ID" value="KRQ12757.1"/>
    <property type="molecule type" value="Genomic_DNA"/>
</dbReference>
<gene>
    <name evidence="2" type="ORF">AOQ71_16680</name>
</gene>
<dbReference type="SUPFAM" id="SSF57938">
    <property type="entry name" value="DnaJ/Hsp40 cysteine-rich domain"/>
    <property type="match status" value="1"/>
</dbReference>
<feature type="region of interest" description="Disordered" evidence="1">
    <location>
        <begin position="1"/>
        <end position="40"/>
    </location>
</feature>
<proteinExistence type="predicted"/>
<evidence type="ECO:0000256" key="1">
    <source>
        <dbReference type="SAM" id="MobiDB-lite"/>
    </source>
</evidence>
<keyword evidence="3" id="KW-1185">Reference proteome</keyword>
<evidence type="ECO:0000313" key="2">
    <source>
        <dbReference type="EMBL" id="KRQ12757.1"/>
    </source>
</evidence>
<dbReference type="Proteomes" id="UP000051936">
    <property type="component" value="Unassembled WGS sequence"/>
</dbReference>
<dbReference type="InterPro" id="IPR036410">
    <property type="entry name" value="HSP_DnaJ_Cys-rich_dom_sf"/>
</dbReference>